<feature type="transmembrane region" description="Helical" evidence="1">
    <location>
        <begin position="184"/>
        <end position="205"/>
    </location>
</feature>
<feature type="transmembrane region" description="Helical" evidence="1">
    <location>
        <begin position="59"/>
        <end position="79"/>
    </location>
</feature>
<reference evidence="2" key="1">
    <citation type="journal article" date="2021" name="PeerJ">
        <title>Extensive microbial diversity within the chicken gut microbiome revealed by metagenomics and culture.</title>
        <authorList>
            <person name="Gilroy R."/>
            <person name="Ravi A."/>
            <person name="Getino M."/>
            <person name="Pursley I."/>
            <person name="Horton D.L."/>
            <person name="Alikhan N.F."/>
            <person name="Baker D."/>
            <person name="Gharbi K."/>
            <person name="Hall N."/>
            <person name="Watson M."/>
            <person name="Adriaenssens E.M."/>
            <person name="Foster-Nyarko E."/>
            <person name="Jarju S."/>
            <person name="Secka A."/>
            <person name="Antonio M."/>
            <person name="Oren A."/>
            <person name="Chaudhuri R.R."/>
            <person name="La Ragione R."/>
            <person name="Hildebrand F."/>
            <person name="Pallen M.J."/>
        </authorList>
    </citation>
    <scope>NUCLEOTIDE SEQUENCE</scope>
    <source>
        <strain evidence="2">CHK192-9172</strain>
    </source>
</reference>
<keyword evidence="1" id="KW-0472">Membrane</keyword>
<dbReference type="Proteomes" id="UP000824024">
    <property type="component" value="Unassembled WGS sequence"/>
</dbReference>
<feature type="transmembrane region" description="Helical" evidence="1">
    <location>
        <begin position="262"/>
        <end position="280"/>
    </location>
</feature>
<reference evidence="2" key="2">
    <citation type="submission" date="2021-04" db="EMBL/GenBank/DDBJ databases">
        <authorList>
            <person name="Gilroy R."/>
        </authorList>
    </citation>
    <scope>NUCLEOTIDE SEQUENCE</scope>
    <source>
        <strain evidence="2">CHK192-9172</strain>
    </source>
</reference>
<feature type="transmembrane region" description="Helical" evidence="1">
    <location>
        <begin position="292"/>
        <end position="320"/>
    </location>
</feature>
<evidence type="ECO:0000313" key="2">
    <source>
        <dbReference type="EMBL" id="HIZ06750.1"/>
    </source>
</evidence>
<gene>
    <name evidence="2" type="ORF">IAA08_02300</name>
</gene>
<proteinExistence type="predicted"/>
<feature type="transmembrane region" description="Helical" evidence="1">
    <location>
        <begin position="147"/>
        <end position="164"/>
    </location>
</feature>
<dbReference type="AlphaFoldDB" id="A0A9D2D1F6"/>
<dbReference type="GO" id="GO:0005886">
    <property type="term" value="C:plasma membrane"/>
    <property type="evidence" value="ECO:0007669"/>
    <property type="project" value="TreeGrafter"/>
</dbReference>
<evidence type="ECO:0000256" key="1">
    <source>
        <dbReference type="SAM" id="Phobius"/>
    </source>
</evidence>
<organism evidence="2 3">
    <name type="scientific">Candidatus Eubacterium avistercoris</name>
    <dbReference type="NCBI Taxonomy" id="2838567"/>
    <lineage>
        <taxon>Bacteria</taxon>
        <taxon>Bacillati</taxon>
        <taxon>Bacillota</taxon>
        <taxon>Clostridia</taxon>
        <taxon>Eubacteriales</taxon>
        <taxon>Eubacteriaceae</taxon>
        <taxon>Eubacterium</taxon>
    </lineage>
</organism>
<dbReference type="PANTHER" id="PTHR30354">
    <property type="entry name" value="GNT FAMILY GLUCONATE TRANSPORTER"/>
    <property type="match status" value="1"/>
</dbReference>
<evidence type="ECO:0008006" key="4">
    <source>
        <dbReference type="Google" id="ProtNLM"/>
    </source>
</evidence>
<name>A0A9D2D1F6_9FIRM</name>
<evidence type="ECO:0000313" key="3">
    <source>
        <dbReference type="Proteomes" id="UP000824024"/>
    </source>
</evidence>
<feature type="transmembrane region" description="Helical" evidence="1">
    <location>
        <begin position="12"/>
        <end position="39"/>
    </location>
</feature>
<dbReference type="InterPro" id="IPR003474">
    <property type="entry name" value="Glcn_transporter"/>
</dbReference>
<dbReference type="EMBL" id="DXCH01000059">
    <property type="protein sequence ID" value="HIZ06750.1"/>
    <property type="molecule type" value="Genomic_DNA"/>
</dbReference>
<comment type="caution">
    <text evidence="2">The sequence shown here is derived from an EMBL/GenBank/DDBJ whole genome shotgun (WGS) entry which is preliminary data.</text>
</comment>
<accession>A0A9D2D1F6</accession>
<keyword evidence="1" id="KW-0812">Transmembrane</keyword>
<dbReference type="GO" id="GO:0015128">
    <property type="term" value="F:gluconate transmembrane transporter activity"/>
    <property type="evidence" value="ECO:0007669"/>
    <property type="project" value="InterPro"/>
</dbReference>
<protein>
    <recommendedName>
        <fullName evidence="4">GntP family permease</fullName>
    </recommendedName>
</protein>
<feature type="transmembrane region" description="Helical" evidence="1">
    <location>
        <begin position="240"/>
        <end position="256"/>
    </location>
</feature>
<dbReference type="PANTHER" id="PTHR30354:SF7">
    <property type="entry name" value="BLL7963 PROTEIN"/>
    <property type="match status" value="1"/>
</dbReference>
<feature type="non-terminal residue" evidence="2">
    <location>
        <position position="322"/>
    </location>
</feature>
<sequence length="322" mass="33769">MILSMIGIIVGIVFLIFFVMKGWPLLVIGACAAMIVAVFSGLNVTEAYLTTYMSGVGDFLIGQIPIFLWGAIFGECYGITGGAKSLARFISKVFRGKNETLSPLVAIIIVFLAGILLSYGGVSAIVLMFVMVPLCMELCRESGIPRYMVPGMILGCIATSALSMPGSPQIQNVMSTSTVGVSSMAAAIPGMIAGIIILVLNVLYLNFAAKKEMAKGARFEDVAGDAESTFVEDKNLPNPLVALLPMVLVFVLYNGFKVDVNFSLMAGIILAVLLMHKNFKSMANFLKSLGDACLNAAVVSCGAAAVSGFGSVVAVTPAFAGL</sequence>
<keyword evidence="1" id="KW-1133">Transmembrane helix</keyword>